<feature type="transmembrane region" description="Helical" evidence="1">
    <location>
        <begin position="404"/>
        <end position="422"/>
    </location>
</feature>
<feature type="transmembrane region" description="Helical" evidence="1">
    <location>
        <begin position="129"/>
        <end position="149"/>
    </location>
</feature>
<gene>
    <name evidence="2" type="ORF">JIN87_15645</name>
</gene>
<organism evidence="2 3">
    <name type="scientific">Pelagicoccus mobilis</name>
    <dbReference type="NCBI Taxonomy" id="415221"/>
    <lineage>
        <taxon>Bacteria</taxon>
        <taxon>Pseudomonadati</taxon>
        <taxon>Verrucomicrobiota</taxon>
        <taxon>Opitutia</taxon>
        <taxon>Puniceicoccales</taxon>
        <taxon>Pelagicoccaceae</taxon>
        <taxon>Pelagicoccus</taxon>
    </lineage>
</organism>
<feature type="transmembrane region" description="Helical" evidence="1">
    <location>
        <begin position="454"/>
        <end position="472"/>
    </location>
</feature>
<dbReference type="RefSeq" id="WP_200356526.1">
    <property type="nucleotide sequence ID" value="NZ_JAENIL010000028.1"/>
</dbReference>
<accession>A0A934VSA8</accession>
<sequence length="781" mass="86424">MAESLRNKFAPYAFYVVLIASLLLLALESFQLMERMRSLTEMEGGFAYLERDEGSSTGFSGGTRQRIASDRNDDLHWVVNLQRAKEEGVARLREVDYDNAPEGRSVHWSSVYGWWIRVLAFDEPRSIEWAALAANVVLAAGLILVLSLYVRRVSGDGTGMAFCVGVLAMVPLRDVYKFGMGDHHAMAIFASMAGVLFFAMAVRRSVSGRSGLLEGALSAMALALAMWVNVVSVLPVLFGVGLALIVVRLVVGRGDEIASLVRSWAWMGALFSCLAHLIEYAPASMALRLEVNHPLYSLAWLGAGAFLAVLFESEVRKLFGRIALSVAMVIPLPVVFFSMGAEVFQVSDPFLMAVHDRFIMEFQTLSANLEVMTSPLRMFAMVLPLLILVVGGAGCYASRKRSEVFVLLACSMVPACILFFATLYQARWWSQLAGLLVVVLVCLFAGAASRSLRWLALGSLVPGALVFVYGAFERGAPVPRELTRVAERSVAHYLNARAGGENVVVLASPDATTNQIYYGGAKGIGTFYWENNEGLKRAASMFASPSMEVAKERILDAGVTHVLIYSWGGFEKEYLELHRDFAGTEEEGKSFLMRLMEDQEIPLWLRPIPFQLADRELGLALIYEVVPEMTPGELASRRFEYMLEMGLSRAAFGLEPLLYEHSKDSAAAISLCRLYALQKRKADLDAMLKALVRRLDGDYGSLSLGDAIRLSGVFGISGQRNAAKNLLLEVVDRLEMREVRKLNAETIRHFWDLADALDVDVDPKIRDQSMRLIPERLRRAN</sequence>
<keyword evidence="1" id="KW-0812">Transmembrane</keyword>
<feature type="transmembrane region" description="Helical" evidence="1">
    <location>
        <begin position="428"/>
        <end position="447"/>
    </location>
</feature>
<keyword evidence="3" id="KW-1185">Reference proteome</keyword>
<feature type="transmembrane region" description="Helical" evidence="1">
    <location>
        <begin position="293"/>
        <end position="311"/>
    </location>
</feature>
<keyword evidence="1" id="KW-0472">Membrane</keyword>
<feature type="transmembrane region" description="Helical" evidence="1">
    <location>
        <begin position="184"/>
        <end position="202"/>
    </location>
</feature>
<feature type="transmembrane region" description="Helical" evidence="1">
    <location>
        <begin position="222"/>
        <end position="251"/>
    </location>
</feature>
<feature type="transmembrane region" description="Helical" evidence="1">
    <location>
        <begin position="318"/>
        <end position="341"/>
    </location>
</feature>
<reference evidence="2" key="1">
    <citation type="submission" date="2021-01" db="EMBL/GenBank/DDBJ databases">
        <title>Modified the classification status of verrucomicrobia.</title>
        <authorList>
            <person name="Feng X."/>
        </authorList>
    </citation>
    <scope>NUCLEOTIDE SEQUENCE</scope>
    <source>
        <strain evidence="2">KCTC 13126</strain>
    </source>
</reference>
<keyword evidence="1" id="KW-1133">Transmembrane helix</keyword>
<evidence type="ECO:0000313" key="2">
    <source>
        <dbReference type="EMBL" id="MBK1878314.1"/>
    </source>
</evidence>
<name>A0A934VSA8_9BACT</name>
<feature type="transmembrane region" description="Helical" evidence="1">
    <location>
        <begin position="155"/>
        <end position="172"/>
    </location>
</feature>
<feature type="transmembrane region" description="Helical" evidence="1">
    <location>
        <begin position="12"/>
        <end position="30"/>
    </location>
</feature>
<feature type="transmembrane region" description="Helical" evidence="1">
    <location>
        <begin position="378"/>
        <end position="397"/>
    </location>
</feature>
<feature type="transmembrane region" description="Helical" evidence="1">
    <location>
        <begin position="263"/>
        <end position="281"/>
    </location>
</feature>
<dbReference type="Proteomes" id="UP000617628">
    <property type="component" value="Unassembled WGS sequence"/>
</dbReference>
<protein>
    <submittedName>
        <fullName evidence="2">Uncharacterized protein</fullName>
    </submittedName>
</protein>
<dbReference type="EMBL" id="JAENIL010000028">
    <property type="protein sequence ID" value="MBK1878314.1"/>
    <property type="molecule type" value="Genomic_DNA"/>
</dbReference>
<comment type="caution">
    <text evidence="2">The sequence shown here is derived from an EMBL/GenBank/DDBJ whole genome shotgun (WGS) entry which is preliminary data.</text>
</comment>
<dbReference type="AlphaFoldDB" id="A0A934VSA8"/>
<evidence type="ECO:0000313" key="3">
    <source>
        <dbReference type="Proteomes" id="UP000617628"/>
    </source>
</evidence>
<evidence type="ECO:0000256" key="1">
    <source>
        <dbReference type="SAM" id="Phobius"/>
    </source>
</evidence>
<proteinExistence type="predicted"/>